<evidence type="ECO:0000256" key="9">
    <source>
        <dbReference type="ARBA" id="ARBA00049401"/>
    </source>
</evidence>
<dbReference type="Pfam" id="PF03060">
    <property type="entry name" value="NMO"/>
    <property type="match status" value="1"/>
</dbReference>
<proteinExistence type="inferred from homology"/>
<comment type="similarity">
    <text evidence="2">Belongs to the nitronate monooxygenase family. NMO class I subfamily.</text>
</comment>
<keyword evidence="4" id="KW-0285">Flavoprotein</keyword>
<gene>
    <name evidence="10" type="ORF">AB3X52_15600</name>
</gene>
<keyword evidence="7 10" id="KW-0503">Monooxygenase</keyword>
<keyword evidence="3" id="KW-0216">Detoxification</keyword>
<dbReference type="PANTHER" id="PTHR42747">
    <property type="entry name" value="NITRONATE MONOOXYGENASE-RELATED"/>
    <property type="match status" value="1"/>
</dbReference>
<evidence type="ECO:0000313" key="10">
    <source>
        <dbReference type="EMBL" id="MEX0429052.1"/>
    </source>
</evidence>
<evidence type="ECO:0000256" key="2">
    <source>
        <dbReference type="ARBA" id="ARBA00009881"/>
    </source>
</evidence>
<evidence type="ECO:0000256" key="5">
    <source>
        <dbReference type="ARBA" id="ARBA00022643"/>
    </source>
</evidence>
<sequence>MPNIFGTDVPVVGAPLGGGASTVALAEAVTGASGFAFFPAGYRDPDGLAADLAELRRADIEVGVNLFVPDREPVDRAAYRAYREELMPEAAVLGVDLPAEPVADDDHWSEKVALLASQPAAYVSFTFGLPSAKDVARLKKAGSMLLATVTTVEEAYAAQEIGFDAVVAQGSEAGGHSGTHDPRREITPMDTAALTRGVIAATGLPTVAAGGVDGSTRVTELLHSGATAVAVGTLLLRTDESGASTVHKDALASPRFTATALTRSFTGRPARGLLNGFMKRHEASAPVGYPALHHLTRPLRVAAAKAGDTDRLHLWAGTGFRSARTGSARDVIRDLAALG</sequence>
<dbReference type="InterPro" id="IPR004136">
    <property type="entry name" value="NMO"/>
</dbReference>
<evidence type="ECO:0000256" key="8">
    <source>
        <dbReference type="ARBA" id="ARBA00031155"/>
    </source>
</evidence>
<keyword evidence="6" id="KW-0560">Oxidoreductase</keyword>
<evidence type="ECO:0000256" key="1">
    <source>
        <dbReference type="ARBA" id="ARBA00001917"/>
    </source>
</evidence>
<keyword evidence="11" id="KW-1185">Reference proteome</keyword>
<organism evidence="10 11">
    <name type="scientific">Nocardioides eburneus</name>
    <dbReference type="NCBI Taxonomy" id="3231482"/>
    <lineage>
        <taxon>Bacteria</taxon>
        <taxon>Bacillati</taxon>
        <taxon>Actinomycetota</taxon>
        <taxon>Actinomycetes</taxon>
        <taxon>Propionibacteriales</taxon>
        <taxon>Nocardioidaceae</taxon>
        <taxon>Nocardioides</taxon>
    </lineage>
</organism>
<dbReference type="RefSeq" id="WP_367995020.1">
    <property type="nucleotide sequence ID" value="NZ_JBFPJR010000031.1"/>
</dbReference>
<dbReference type="Gene3D" id="3.20.20.70">
    <property type="entry name" value="Aldolase class I"/>
    <property type="match status" value="1"/>
</dbReference>
<comment type="cofactor">
    <cofactor evidence="1">
        <name>FMN</name>
        <dbReference type="ChEBI" id="CHEBI:58210"/>
    </cofactor>
</comment>
<evidence type="ECO:0000256" key="6">
    <source>
        <dbReference type="ARBA" id="ARBA00023002"/>
    </source>
</evidence>
<dbReference type="EMBL" id="JBFPJR010000031">
    <property type="protein sequence ID" value="MEX0429052.1"/>
    <property type="molecule type" value="Genomic_DNA"/>
</dbReference>
<dbReference type="Proteomes" id="UP001556631">
    <property type="component" value="Unassembled WGS sequence"/>
</dbReference>
<evidence type="ECO:0000256" key="7">
    <source>
        <dbReference type="ARBA" id="ARBA00023033"/>
    </source>
</evidence>
<evidence type="ECO:0000256" key="4">
    <source>
        <dbReference type="ARBA" id="ARBA00022630"/>
    </source>
</evidence>
<reference evidence="10 11" key="1">
    <citation type="submission" date="2024-07" db="EMBL/GenBank/DDBJ databases">
        <authorList>
            <person name="Lee S."/>
            <person name="Kang M."/>
        </authorList>
    </citation>
    <scope>NUCLEOTIDE SEQUENCE [LARGE SCALE GENOMIC DNA]</scope>
    <source>
        <strain evidence="10 11">DS6</strain>
    </source>
</reference>
<comment type="catalytic activity">
    <reaction evidence="9">
        <text>3 propionate 3-nitronate + 3 O2 + H2O = 3 3-oxopropanoate + 2 nitrate + nitrite + H2O2 + 3 H(+)</text>
        <dbReference type="Rhea" id="RHEA:57332"/>
        <dbReference type="ChEBI" id="CHEBI:15377"/>
        <dbReference type="ChEBI" id="CHEBI:15378"/>
        <dbReference type="ChEBI" id="CHEBI:15379"/>
        <dbReference type="ChEBI" id="CHEBI:16240"/>
        <dbReference type="ChEBI" id="CHEBI:16301"/>
        <dbReference type="ChEBI" id="CHEBI:17632"/>
        <dbReference type="ChEBI" id="CHEBI:33190"/>
        <dbReference type="ChEBI" id="CHEBI:136067"/>
    </reaction>
</comment>
<dbReference type="SUPFAM" id="SSF51412">
    <property type="entry name" value="Inosine monophosphate dehydrogenase (IMPDH)"/>
    <property type="match status" value="1"/>
</dbReference>
<dbReference type="InterPro" id="IPR013785">
    <property type="entry name" value="Aldolase_TIM"/>
</dbReference>
<evidence type="ECO:0000313" key="11">
    <source>
        <dbReference type="Proteomes" id="UP001556631"/>
    </source>
</evidence>
<keyword evidence="5" id="KW-0288">FMN</keyword>
<dbReference type="PANTHER" id="PTHR42747:SF3">
    <property type="entry name" value="NITRONATE MONOOXYGENASE-RELATED"/>
    <property type="match status" value="1"/>
</dbReference>
<name>A0ABV3T1H6_9ACTN</name>
<evidence type="ECO:0000256" key="3">
    <source>
        <dbReference type="ARBA" id="ARBA00022575"/>
    </source>
</evidence>
<accession>A0ABV3T1H6</accession>
<dbReference type="GO" id="GO:0004497">
    <property type="term" value="F:monooxygenase activity"/>
    <property type="evidence" value="ECO:0007669"/>
    <property type="project" value="UniProtKB-KW"/>
</dbReference>
<comment type="caution">
    <text evidence="10">The sequence shown here is derived from an EMBL/GenBank/DDBJ whole genome shotgun (WGS) entry which is preliminary data.</text>
</comment>
<protein>
    <recommendedName>
        <fullName evidence="8">Propionate 3-nitronate monooxygenase</fullName>
    </recommendedName>
</protein>
<dbReference type="CDD" id="cd04730">
    <property type="entry name" value="NPD_like"/>
    <property type="match status" value="1"/>
</dbReference>